<organism evidence="2 3">
    <name type="scientific">Ruicaihuangia caeni</name>
    <dbReference type="NCBI Taxonomy" id="3042517"/>
    <lineage>
        <taxon>Bacteria</taxon>
        <taxon>Bacillati</taxon>
        <taxon>Actinomycetota</taxon>
        <taxon>Actinomycetes</taxon>
        <taxon>Micrococcales</taxon>
        <taxon>Microbacteriaceae</taxon>
        <taxon>Ruicaihuangia</taxon>
    </lineage>
</organism>
<comment type="caution">
    <text evidence="2">The sequence shown here is derived from an EMBL/GenBank/DDBJ whole genome shotgun (WGS) entry which is preliminary data.</text>
</comment>
<name>A0AAW6T4X1_9MICO</name>
<dbReference type="RefSeq" id="WP_281487197.1">
    <property type="nucleotide sequence ID" value="NZ_JASATX010000001.1"/>
</dbReference>
<keyword evidence="1" id="KW-0812">Transmembrane</keyword>
<feature type="transmembrane region" description="Helical" evidence="1">
    <location>
        <begin position="12"/>
        <end position="31"/>
    </location>
</feature>
<evidence type="ECO:0000256" key="1">
    <source>
        <dbReference type="SAM" id="Phobius"/>
    </source>
</evidence>
<keyword evidence="1" id="KW-1133">Transmembrane helix</keyword>
<gene>
    <name evidence="2" type="ORF">QF206_00250</name>
</gene>
<protein>
    <submittedName>
        <fullName evidence="2">Uncharacterized protein</fullName>
    </submittedName>
</protein>
<dbReference type="Proteomes" id="UP001321506">
    <property type="component" value="Unassembled WGS sequence"/>
</dbReference>
<dbReference type="EMBL" id="JASATX010000001">
    <property type="protein sequence ID" value="MDI2097399.1"/>
    <property type="molecule type" value="Genomic_DNA"/>
</dbReference>
<keyword evidence="3" id="KW-1185">Reference proteome</keyword>
<keyword evidence="1" id="KW-0472">Membrane</keyword>
<accession>A0AAW6T4X1</accession>
<evidence type="ECO:0000313" key="3">
    <source>
        <dbReference type="Proteomes" id="UP001321506"/>
    </source>
</evidence>
<proteinExistence type="predicted"/>
<sequence length="74" mass="7871">MHQDALQTALQIIAGVATPSAAIIISTVVAVELAKWERLAATAARAVERAQMAADRLEDRSDDAFIRVLIALAT</sequence>
<evidence type="ECO:0000313" key="2">
    <source>
        <dbReference type="EMBL" id="MDI2097399.1"/>
    </source>
</evidence>
<reference evidence="2 3" key="1">
    <citation type="submission" date="2023-04" db="EMBL/GenBank/DDBJ databases">
        <title>Klugiella caeni sp. nov. isolated from the sludge of biochemical tank.</title>
        <authorList>
            <person name="Geng K."/>
        </authorList>
    </citation>
    <scope>NUCLEOTIDE SEQUENCE [LARGE SCALE GENOMIC DNA]</scope>
    <source>
        <strain evidence="2 3">YN-L-19</strain>
    </source>
</reference>
<dbReference type="AlphaFoldDB" id="A0AAW6T4X1"/>